<dbReference type="Proteomes" id="UP000018144">
    <property type="component" value="Unassembled WGS sequence"/>
</dbReference>
<reference evidence="3 4" key="1">
    <citation type="journal article" date="2013" name="PLoS Genet.">
        <title>The genome and development-dependent transcriptomes of Pyronema confluens: a window into fungal evolution.</title>
        <authorList>
            <person name="Traeger S."/>
            <person name="Altegoer F."/>
            <person name="Freitag M."/>
            <person name="Gabaldon T."/>
            <person name="Kempken F."/>
            <person name="Kumar A."/>
            <person name="Marcet-Houben M."/>
            <person name="Poggeler S."/>
            <person name="Stajich J.E."/>
            <person name="Nowrousian M."/>
        </authorList>
    </citation>
    <scope>NUCLEOTIDE SEQUENCE [LARGE SCALE GENOMIC DNA]</scope>
    <source>
        <strain evidence="4">CBS 100304</strain>
        <tissue evidence="3">Vegetative mycelium</tissue>
    </source>
</reference>
<sequence>MSLLRRLGFQLQATRTSPVCAPPLARLYSDWREQTATKWGSEEELEEARHWIEKFKVEDIPRKCCTVTYASSSGPGGQNVNKLATKATLHLKLNEDAKKFLPEYVLRKVRENSKAVTKNDEIVLQADESRKQTENSDAVYRRLHSILVDAVRMDVPGVTSAEQHKRVLKLQQQDANLRKKLKTFQKDKKASRRSKGGDD</sequence>
<dbReference type="GO" id="GO:0016150">
    <property type="term" value="F:translation release factor activity, codon nonspecific"/>
    <property type="evidence" value="ECO:0007669"/>
    <property type="project" value="TreeGrafter"/>
</dbReference>
<dbReference type="eggNOG" id="KOG3429">
    <property type="taxonomic scope" value="Eukaryota"/>
</dbReference>
<dbReference type="GO" id="GO:0004045">
    <property type="term" value="F:peptidyl-tRNA hydrolase activity"/>
    <property type="evidence" value="ECO:0007669"/>
    <property type="project" value="TreeGrafter"/>
</dbReference>
<dbReference type="SUPFAM" id="SSF110916">
    <property type="entry name" value="Peptidyl-tRNA hydrolase domain-like"/>
    <property type="match status" value="1"/>
</dbReference>
<dbReference type="GO" id="GO:0005762">
    <property type="term" value="C:mitochondrial large ribosomal subunit"/>
    <property type="evidence" value="ECO:0007669"/>
    <property type="project" value="TreeGrafter"/>
</dbReference>
<dbReference type="Pfam" id="PF00472">
    <property type="entry name" value="RF-1"/>
    <property type="match status" value="1"/>
</dbReference>
<protein>
    <recommendedName>
        <fullName evidence="2">Prokaryotic-type class I peptide chain release factors domain-containing protein</fullName>
    </recommendedName>
</protein>
<dbReference type="OrthoDB" id="270639at2759"/>
<dbReference type="STRING" id="1076935.U4LNZ8"/>
<keyword evidence="4" id="KW-1185">Reference proteome</keyword>
<dbReference type="PANTHER" id="PTHR11075:SF54">
    <property type="entry name" value="LARGE RIBOSOMAL SUBUNIT PROTEIN ML62"/>
    <property type="match status" value="1"/>
</dbReference>
<feature type="region of interest" description="Disordered" evidence="1">
    <location>
        <begin position="179"/>
        <end position="199"/>
    </location>
</feature>
<organism evidence="3 4">
    <name type="scientific">Pyronema omphalodes (strain CBS 100304)</name>
    <name type="common">Pyronema confluens</name>
    <dbReference type="NCBI Taxonomy" id="1076935"/>
    <lineage>
        <taxon>Eukaryota</taxon>
        <taxon>Fungi</taxon>
        <taxon>Dikarya</taxon>
        <taxon>Ascomycota</taxon>
        <taxon>Pezizomycotina</taxon>
        <taxon>Pezizomycetes</taxon>
        <taxon>Pezizales</taxon>
        <taxon>Pyronemataceae</taxon>
        <taxon>Pyronema</taxon>
    </lineage>
</organism>
<accession>U4LNZ8</accession>
<dbReference type="OMA" id="GGQNVNC"/>
<gene>
    <name evidence="3" type="ORF">PCON_14322</name>
</gene>
<dbReference type="AlphaFoldDB" id="U4LNZ8"/>
<dbReference type="Gene3D" id="3.30.160.20">
    <property type="match status" value="1"/>
</dbReference>
<dbReference type="GO" id="GO:0070126">
    <property type="term" value="P:mitochondrial translational termination"/>
    <property type="evidence" value="ECO:0007669"/>
    <property type="project" value="TreeGrafter"/>
</dbReference>
<dbReference type="PANTHER" id="PTHR11075">
    <property type="entry name" value="PEPTIDE CHAIN RELEASE FACTOR"/>
    <property type="match status" value="1"/>
</dbReference>
<proteinExistence type="predicted"/>
<evidence type="ECO:0000259" key="2">
    <source>
        <dbReference type="Pfam" id="PF00472"/>
    </source>
</evidence>
<evidence type="ECO:0000313" key="4">
    <source>
        <dbReference type="Proteomes" id="UP000018144"/>
    </source>
</evidence>
<name>U4LNZ8_PYROM</name>
<dbReference type="InterPro" id="IPR052104">
    <property type="entry name" value="Mito_Release_Factor_mL62"/>
</dbReference>
<dbReference type="EMBL" id="HF936042">
    <property type="protein sequence ID" value="CCX33282.1"/>
    <property type="molecule type" value="Genomic_DNA"/>
</dbReference>
<evidence type="ECO:0000313" key="3">
    <source>
        <dbReference type="EMBL" id="CCX33282.1"/>
    </source>
</evidence>
<dbReference type="InterPro" id="IPR000352">
    <property type="entry name" value="Pep_chain_release_fac_I"/>
</dbReference>
<feature type="domain" description="Prokaryotic-type class I peptide chain release factors" evidence="2">
    <location>
        <begin position="59"/>
        <end position="187"/>
    </location>
</feature>
<evidence type="ECO:0000256" key="1">
    <source>
        <dbReference type="SAM" id="MobiDB-lite"/>
    </source>
</evidence>